<dbReference type="Gene3D" id="3.40.50.1820">
    <property type="entry name" value="alpha/beta hydrolase"/>
    <property type="match status" value="2"/>
</dbReference>
<dbReference type="KEGG" id="atq:GH723_02310"/>
<dbReference type="GO" id="GO:0016787">
    <property type="term" value="F:hydrolase activity"/>
    <property type="evidence" value="ECO:0007669"/>
    <property type="project" value="UniProtKB-KW"/>
</dbReference>
<dbReference type="AlphaFoldDB" id="A0A5Q2RJL3"/>
<organism evidence="3 4">
    <name type="scientific">Actinomarinicola tropica</name>
    <dbReference type="NCBI Taxonomy" id="2789776"/>
    <lineage>
        <taxon>Bacteria</taxon>
        <taxon>Bacillati</taxon>
        <taxon>Actinomycetota</taxon>
        <taxon>Acidimicrobiia</taxon>
        <taxon>Acidimicrobiales</taxon>
        <taxon>Iamiaceae</taxon>
        <taxon>Actinomarinicola</taxon>
    </lineage>
</organism>
<gene>
    <name evidence="3" type="ORF">GH723_02310</name>
</gene>
<dbReference type="Pfam" id="PF12697">
    <property type="entry name" value="Abhydrolase_6"/>
    <property type="match status" value="1"/>
</dbReference>
<dbReference type="InterPro" id="IPR029058">
    <property type="entry name" value="AB_hydrolase_fold"/>
</dbReference>
<proteinExistence type="predicted"/>
<dbReference type="PANTHER" id="PTHR43798">
    <property type="entry name" value="MONOACYLGLYCEROL LIPASE"/>
    <property type="match status" value="1"/>
</dbReference>
<keyword evidence="3" id="KW-0378">Hydrolase</keyword>
<evidence type="ECO:0000256" key="1">
    <source>
        <dbReference type="SAM" id="MobiDB-lite"/>
    </source>
</evidence>
<dbReference type="EMBL" id="CP045851">
    <property type="protein sequence ID" value="QGG94030.1"/>
    <property type="molecule type" value="Genomic_DNA"/>
</dbReference>
<dbReference type="PRINTS" id="PR00111">
    <property type="entry name" value="ABHYDROLASE"/>
</dbReference>
<evidence type="ECO:0000313" key="3">
    <source>
        <dbReference type="EMBL" id="QGG94030.1"/>
    </source>
</evidence>
<evidence type="ECO:0000259" key="2">
    <source>
        <dbReference type="Pfam" id="PF12697"/>
    </source>
</evidence>
<sequence length="266" mass="27759">MPQLHGRRTARRRSDVAVPTARATPPRGCVRRGRPEHHRVVTCNTAPAMHLTIVGSGPPVVLTHGFADDSSTFDAQLAPLAGHRVCRWDLPGHGRSSVGSALATRASALEWLDVAIDAVGGTPVTLVGHSLGGYLSLCRAVLDPTGIAGLVLIATGPGFRDPTKRDAWNGYLESYADGHGIEPAVRGIAEQPDSLVLDGLAGITAPVLVVVGGRDGTYRAGSRIIAEAVPSGRLVVVEGAGHFPHRTHAAEVNRAIVEHLDLSGSP</sequence>
<feature type="compositionally biased region" description="Basic residues" evidence="1">
    <location>
        <begin position="1"/>
        <end position="11"/>
    </location>
</feature>
<dbReference type="Proteomes" id="UP000334019">
    <property type="component" value="Chromosome"/>
</dbReference>
<name>A0A5Q2RJL3_9ACTN</name>
<dbReference type="SUPFAM" id="SSF53474">
    <property type="entry name" value="alpha/beta-Hydrolases"/>
    <property type="match status" value="1"/>
</dbReference>
<accession>A0A5Q2RJL3</accession>
<protein>
    <submittedName>
        <fullName evidence="3">Alpha/beta fold hydrolase</fullName>
    </submittedName>
</protein>
<feature type="domain" description="AB hydrolase-1" evidence="2">
    <location>
        <begin position="60"/>
        <end position="255"/>
    </location>
</feature>
<reference evidence="3 4" key="1">
    <citation type="submission" date="2019-11" db="EMBL/GenBank/DDBJ databases">
        <authorList>
            <person name="He Y."/>
        </authorList>
    </citation>
    <scope>NUCLEOTIDE SEQUENCE [LARGE SCALE GENOMIC DNA]</scope>
    <source>
        <strain evidence="3 4">SCSIO 58843</strain>
    </source>
</reference>
<evidence type="ECO:0000313" key="4">
    <source>
        <dbReference type="Proteomes" id="UP000334019"/>
    </source>
</evidence>
<keyword evidence="4" id="KW-1185">Reference proteome</keyword>
<dbReference type="InterPro" id="IPR000073">
    <property type="entry name" value="AB_hydrolase_1"/>
</dbReference>
<feature type="region of interest" description="Disordered" evidence="1">
    <location>
        <begin position="1"/>
        <end position="33"/>
    </location>
</feature>
<dbReference type="InterPro" id="IPR050266">
    <property type="entry name" value="AB_hydrolase_sf"/>
</dbReference>